<dbReference type="GO" id="GO:0046872">
    <property type="term" value="F:metal ion binding"/>
    <property type="evidence" value="ECO:0007669"/>
    <property type="project" value="UniProtKB-UniRule"/>
</dbReference>
<evidence type="ECO:0000313" key="25">
    <source>
        <dbReference type="Proteomes" id="UP001058974"/>
    </source>
</evidence>
<evidence type="ECO:0000256" key="5">
    <source>
        <dbReference type="ARBA" id="ARBA00012313"/>
    </source>
</evidence>
<evidence type="ECO:0000256" key="16">
    <source>
        <dbReference type="ARBA" id="ARBA00023324"/>
    </source>
</evidence>
<evidence type="ECO:0000256" key="2">
    <source>
        <dbReference type="ARBA" id="ARBA00002322"/>
    </source>
</evidence>
<keyword evidence="6 22" id="KW-0964">Secreted</keyword>
<feature type="disulfide bond" evidence="21">
    <location>
        <begin position="132"/>
        <end position="337"/>
    </location>
</feature>
<dbReference type="Pfam" id="PF00141">
    <property type="entry name" value="peroxidase"/>
    <property type="match status" value="1"/>
</dbReference>
<feature type="binding site" evidence="19">
    <location>
        <position position="85"/>
    </location>
    <ligand>
        <name>Ca(2+)</name>
        <dbReference type="ChEBI" id="CHEBI:29108"/>
        <label>1</label>
    </ligand>
</feature>
<dbReference type="PANTHER" id="PTHR31388">
    <property type="entry name" value="PEROXIDASE 72-RELATED"/>
    <property type="match status" value="1"/>
</dbReference>
<feature type="disulfide bond" evidence="21">
    <location>
        <begin position="48"/>
        <end position="126"/>
    </location>
</feature>
<keyword evidence="14 21" id="KW-1015">Disulfide bond</keyword>
<dbReference type="GO" id="GO:0140825">
    <property type="term" value="F:lactoperoxidase activity"/>
    <property type="evidence" value="ECO:0007669"/>
    <property type="project" value="UniProtKB-EC"/>
</dbReference>
<feature type="site" description="Transition state stabilizer" evidence="20">
    <location>
        <position position="75"/>
    </location>
</feature>
<evidence type="ECO:0000259" key="23">
    <source>
        <dbReference type="PROSITE" id="PS50873"/>
    </source>
</evidence>
<evidence type="ECO:0000256" key="18">
    <source>
        <dbReference type="PIRSR" id="PIRSR600823-2"/>
    </source>
</evidence>
<keyword evidence="9 19" id="KW-0479">Metal-binding</keyword>
<dbReference type="FunFam" id="1.10.420.10:FF:000001">
    <property type="entry name" value="Peroxidase"/>
    <property type="match status" value="1"/>
</dbReference>
<evidence type="ECO:0000256" key="14">
    <source>
        <dbReference type="ARBA" id="ARBA00023157"/>
    </source>
</evidence>
<evidence type="ECO:0000256" key="21">
    <source>
        <dbReference type="PIRSR" id="PIRSR600823-5"/>
    </source>
</evidence>
<feature type="disulfide bond" evidence="21">
    <location>
        <begin position="81"/>
        <end position="86"/>
    </location>
</feature>
<evidence type="ECO:0000256" key="3">
    <source>
        <dbReference type="ARBA" id="ARBA00004613"/>
    </source>
</evidence>
<evidence type="ECO:0000256" key="1">
    <source>
        <dbReference type="ARBA" id="ARBA00000189"/>
    </source>
</evidence>
<proteinExistence type="inferred from homology"/>
<organism evidence="24 25">
    <name type="scientific">Pisum sativum</name>
    <name type="common">Garden pea</name>
    <name type="synonym">Lathyrus oleraceus</name>
    <dbReference type="NCBI Taxonomy" id="3888"/>
    <lineage>
        <taxon>Eukaryota</taxon>
        <taxon>Viridiplantae</taxon>
        <taxon>Streptophyta</taxon>
        <taxon>Embryophyta</taxon>
        <taxon>Tracheophyta</taxon>
        <taxon>Spermatophyta</taxon>
        <taxon>Magnoliopsida</taxon>
        <taxon>eudicotyledons</taxon>
        <taxon>Gunneridae</taxon>
        <taxon>Pentapetalae</taxon>
        <taxon>rosids</taxon>
        <taxon>fabids</taxon>
        <taxon>Fabales</taxon>
        <taxon>Fabaceae</taxon>
        <taxon>Papilionoideae</taxon>
        <taxon>50 kb inversion clade</taxon>
        <taxon>NPAAA clade</taxon>
        <taxon>Hologalegina</taxon>
        <taxon>IRL clade</taxon>
        <taxon>Fabeae</taxon>
        <taxon>Lathyrus</taxon>
    </lineage>
</organism>
<evidence type="ECO:0000256" key="9">
    <source>
        <dbReference type="ARBA" id="ARBA00022723"/>
    </source>
</evidence>
<accession>A0A9D5BL53</accession>
<evidence type="ECO:0000256" key="10">
    <source>
        <dbReference type="ARBA" id="ARBA00022729"/>
    </source>
</evidence>
<dbReference type="PRINTS" id="PR00458">
    <property type="entry name" value="PEROXIDASE"/>
</dbReference>
<dbReference type="GO" id="GO:0006979">
    <property type="term" value="P:response to oxidative stress"/>
    <property type="evidence" value="ECO:0007669"/>
    <property type="project" value="UniProtKB-UniRule"/>
</dbReference>
<evidence type="ECO:0000256" key="19">
    <source>
        <dbReference type="PIRSR" id="PIRSR600823-3"/>
    </source>
</evidence>
<feature type="active site" description="Proton acceptor" evidence="17">
    <location>
        <position position="79"/>
    </location>
</feature>
<keyword evidence="8 22" id="KW-0349">Heme</keyword>
<feature type="binding site" evidence="18">
    <location>
        <position position="174"/>
    </location>
    <ligand>
        <name>substrate</name>
    </ligand>
</feature>
<feature type="binding site" evidence="19">
    <location>
        <position position="99"/>
    </location>
    <ligand>
        <name>Ca(2+)</name>
        <dbReference type="ChEBI" id="CHEBI:29108"/>
        <label>1</label>
    </ligand>
</feature>
<evidence type="ECO:0000313" key="24">
    <source>
        <dbReference type="EMBL" id="KAI5445784.1"/>
    </source>
</evidence>
<keyword evidence="16 22" id="KW-0376">Hydrogen peroxide</keyword>
<keyword evidence="7 22" id="KW-0575">Peroxidase</keyword>
<keyword evidence="11 19" id="KW-0106">Calcium</keyword>
<evidence type="ECO:0000256" key="22">
    <source>
        <dbReference type="RuleBase" id="RU362060"/>
    </source>
</evidence>
<keyword evidence="15" id="KW-0325">Glycoprotein</keyword>
<feature type="non-terminal residue" evidence="24">
    <location>
        <position position="1"/>
    </location>
</feature>
<dbReference type="Gramene" id="Psat01G0386100-T1">
    <property type="protein sequence ID" value="KAI5445784.1"/>
    <property type="gene ID" value="KIW84_013861"/>
</dbReference>
<keyword evidence="13 19" id="KW-0408">Iron</keyword>
<dbReference type="PROSITE" id="PS00436">
    <property type="entry name" value="PEROXIDASE_2"/>
    <property type="match status" value="1"/>
</dbReference>
<feature type="signal peptide" evidence="22">
    <location>
        <begin position="1"/>
        <end position="32"/>
    </location>
</feature>
<dbReference type="InterPro" id="IPR002016">
    <property type="entry name" value="Haem_peroxidase"/>
</dbReference>
<dbReference type="PANTHER" id="PTHR31388:SF117">
    <property type="entry name" value="PEROXIDASE"/>
    <property type="match status" value="1"/>
</dbReference>
<sequence>VFVNNNKVKMNKSFRALACFWLMMSFFILSQAEPMKTSLSPDFYRTTCPDLWTIVRREVLNAIEDEIRMAASLLRLHFHDCFVNGCDGSILLDGDEESEKFATPNKNSARGFEVIDRIKTSVESSCSGIVSCADILAIVARDSVFLSGGPFWYVQLGRRDGLVSNKTLANLAIPSPFDTLENITSKFDNVGLNLKDVVTLSGAHTIGRARCTFFSNRLFNFSGTEEPDNTLESEMLFELQNLCLQDEDGNATTVLDSNSFDQFDSNYFENLVNGKGLLSSDQILFSSDEEVTSTTKQLVQLYSENERMFFMEFAYAMIKMGNINPLIGSEGEIRNNCRVINS</sequence>
<protein>
    <recommendedName>
        <fullName evidence="5 22">Peroxidase</fullName>
        <ecNumber evidence="5 22">1.11.1.7</ecNumber>
    </recommendedName>
</protein>
<dbReference type="PROSITE" id="PS00435">
    <property type="entry name" value="PEROXIDASE_1"/>
    <property type="match status" value="1"/>
</dbReference>
<comment type="similarity">
    <text evidence="22">Belongs to the peroxidase family. Classical plant (class III) peroxidase subfamily.</text>
</comment>
<dbReference type="InterPro" id="IPR019793">
    <property type="entry name" value="Peroxidases_heam-ligand_BS"/>
</dbReference>
<feature type="binding site" description="axial binding residue" evidence="19">
    <location>
        <position position="204"/>
    </location>
    <ligand>
        <name>heme b</name>
        <dbReference type="ChEBI" id="CHEBI:60344"/>
    </ligand>
    <ligandPart>
        <name>Fe</name>
        <dbReference type="ChEBI" id="CHEBI:18248"/>
    </ligandPart>
</feature>
<dbReference type="GO" id="GO:0005576">
    <property type="term" value="C:extracellular region"/>
    <property type="evidence" value="ECO:0007669"/>
    <property type="project" value="UniProtKB-SubCell"/>
</dbReference>
<dbReference type="GO" id="GO:0042744">
    <property type="term" value="P:hydrogen peroxide catabolic process"/>
    <property type="evidence" value="ECO:0007669"/>
    <property type="project" value="UniProtKB-KW"/>
</dbReference>
<dbReference type="Proteomes" id="UP001058974">
    <property type="component" value="Chromosome 1"/>
</dbReference>
<feature type="domain" description="Plant heme peroxidase family profile" evidence="23">
    <location>
        <begin position="38"/>
        <end position="341"/>
    </location>
</feature>
<evidence type="ECO:0000256" key="4">
    <source>
        <dbReference type="ARBA" id="ARBA00006873"/>
    </source>
</evidence>
<name>A0A9D5BL53_PEA</name>
<evidence type="ECO:0000256" key="11">
    <source>
        <dbReference type="ARBA" id="ARBA00022837"/>
    </source>
</evidence>
<feature type="chain" id="PRO_5039762770" description="Peroxidase" evidence="22">
    <location>
        <begin position="33"/>
        <end position="342"/>
    </location>
</feature>
<dbReference type="Gene3D" id="1.10.520.10">
    <property type="match status" value="1"/>
</dbReference>
<dbReference type="SUPFAM" id="SSF48113">
    <property type="entry name" value="Heme-dependent peroxidases"/>
    <property type="match status" value="1"/>
</dbReference>
<evidence type="ECO:0000256" key="8">
    <source>
        <dbReference type="ARBA" id="ARBA00022617"/>
    </source>
</evidence>
<keyword evidence="25" id="KW-1185">Reference proteome</keyword>
<evidence type="ECO:0000256" key="7">
    <source>
        <dbReference type="ARBA" id="ARBA00022559"/>
    </source>
</evidence>
<comment type="cofactor">
    <cofactor evidence="19 22">
        <name>Ca(2+)</name>
        <dbReference type="ChEBI" id="CHEBI:29108"/>
    </cofactor>
    <text evidence="19 22">Binds 2 calcium ions per subunit.</text>
</comment>
<feature type="disulfide bond" evidence="21">
    <location>
        <begin position="211"/>
        <end position="243"/>
    </location>
</feature>
<feature type="binding site" evidence="19">
    <location>
        <position position="89"/>
    </location>
    <ligand>
        <name>Ca(2+)</name>
        <dbReference type="ChEBI" id="CHEBI:29108"/>
        <label>1</label>
    </ligand>
</feature>
<feature type="binding site" evidence="19">
    <location>
        <position position="80"/>
    </location>
    <ligand>
        <name>Ca(2+)</name>
        <dbReference type="ChEBI" id="CHEBI:29108"/>
        <label>1</label>
    </ligand>
</feature>
<dbReference type="EMBL" id="JAMSHJ010000001">
    <property type="protein sequence ID" value="KAI5445784.1"/>
    <property type="molecule type" value="Genomic_DNA"/>
</dbReference>
<dbReference type="InterPro" id="IPR010255">
    <property type="entry name" value="Haem_peroxidase_sf"/>
</dbReference>
<comment type="catalytic activity">
    <reaction evidence="1 22">
        <text>2 a phenolic donor + H2O2 = 2 a phenolic radical donor + 2 H2O</text>
        <dbReference type="Rhea" id="RHEA:56136"/>
        <dbReference type="ChEBI" id="CHEBI:15377"/>
        <dbReference type="ChEBI" id="CHEBI:16240"/>
        <dbReference type="ChEBI" id="CHEBI:139520"/>
        <dbReference type="ChEBI" id="CHEBI:139521"/>
        <dbReference type="EC" id="1.11.1.7"/>
    </reaction>
</comment>
<dbReference type="InterPro" id="IPR000823">
    <property type="entry name" value="Peroxidase_pln"/>
</dbReference>
<evidence type="ECO:0000256" key="12">
    <source>
        <dbReference type="ARBA" id="ARBA00023002"/>
    </source>
</evidence>
<dbReference type="InterPro" id="IPR033905">
    <property type="entry name" value="Secretory_peroxidase"/>
</dbReference>
<dbReference type="CDD" id="cd00693">
    <property type="entry name" value="secretory_peroxidase"/>
    <property type="match status" value="1"/>
</dbReference>
<feature type="binding site" evidence="19">
    <location>
        <position position="256"/>
    </location>
    <ligand>
        <name>Ca(2+)</name>
        <dbReference type="ChEBI" id="CHEBI:29108"/>
        <label>2</label>
    </ligand>
</feature>
<evidence type="ECO:0000256" key="6">
    <source>
        <dbReference type="ARBA" id="ARBA00022525"/>
    </source>
</evidence>
<dbReference type="FunFam" id="1.10.520.10:FF:000006">
    <property type="entry name" value="Peroxidase"/>
    <property type="match status" value="1"/>
</dbReference>
<evidence type="ECO:0000256" key="13">
    <source>
        <dbReference type="ARBA" id="ARBA00023004"/>
    </source>
</evidence>
<dbReference type="InterPro" id="IPR019794">
    <property type="entry name" value="Peroxidases_AS"/>
</dbReference>
<reference evidence="24 25" key="1">
    <citation type="journal article" date="2022" name="Nat. Genet.">
        <title>Improved pea reference genome and pan-genome highlight genomic features and evolutionary characteristics.</title>
        <authorList>
            <person name="Yang T."/>
            <person name="Liu R."/>
            <person name="Luo Y."/>
            <person name="Hu S."/>
            <person name="Wang D."/>
            <person name="Wang C."/>
            <person name="Pandey M.K."/>
            <person name="Ge S."/>
            <person name="Xu Q."/>
            <person name="Li N."/>
            <person name="Li G."/>
            <person name="Huang Y."/>
            <person name="Saxena R.K."/>
            <person name="Ji Y."/>
            <person name="Li M."/>
            <person name="Yan X."/>
            <person name="He Y."/>
            <person name="Liu Y."/>
            <person name="Wang X."/>
            <person name="Xiang C."/>
            <person name="Varshney R.K."/>
            <person name="Ding H."/>
            <person name="Gao S."/>
            <person name="Zong X."/>
        </authorList>
    </citation>
    <scope>NUCLEOTIDE SEQUENCE [LARGE SCALE GENOMIC DNA]</scope>
    <source>
        <strain evidence="24 25">cv. Zhongwan 6</strain>
    </source>
</reference>
<keyword evidence="12 22" id="KW-0560">Oxidoreductase</keyword>
<comment type="caution">
    <text evidence="24">The sequence shown here is derived from an EMBL/GenBank/DDBJ whole genome shotgun (WGS) entry which is preliminary data.</text>
</comment>
<comment type="subcellular location">
    <subcellularLocation>
        <location evidence="3 22">Secreted</location>
    </subcellularLocation>
</comment>
<evidence type="ECO:0000256" key="20">
    <source>
        <dbReference type="PIRSR" id="PIRSR600823-4"/>
    </source>
</evidence>
<dbReference type="Gene3D" id="1.10.420.10">
    <property type="entry name" value="Peroxidase, domain 2"/>
    <property type="match status" value="1"/>
</dbReference>
<feature type="binding site" evidence="19">
    <location>
        <position position="87"/>
    </location>
    <ligand>
        <name>Ca(2+)</name>
        <dbReference type="ChEBI" id="CHEBI:29108"/>
        <label>1</label>
    </ligand>
</feature>
<keyword evidence="10 22" id="KW-0732">Signal</keyword>
<comment type="function">
    <text evidence="2">Removal of H(2)O(2), oxidation of toxic reductants, biosynthesis and degradation of lignin, suberization, auxin catabolism, response to environmental stresses such as wounding, pathogen attack and oxidative stress. These functions might be dependent on each isozyme/isoform in each plant tissue.</text>
</comment>
<dbReference type="PRINTS" id="PR00461">
    <property type="entry name" value="PLPEROXIDASE"/>
</dbReference>
<dbReference type="PROSITE" id="PS50873">
    <property type="entry name" value="PEROXIDASE_4"/>
    <property type="match status" value="1"/>
</dbReference>
<feature type="binding site" evidence="19">
    <location>
        <position position="205"/>
    </location>
    <ligand>
        <name>Ca(2+)</name>
        <dbReference type="ChEBI" id="CHEBI:29108"/>
        <label>2</label>
    </ligand>
</feature>
<gene>
    <name evidence="24" type="ORF">KIW84_013861</name>
</gene>
<evidence type="ECO:0000256" key="17">
    <source>
        <dbReference type="PIRSR" id="PIRSR600823-1"/>
    </source>
</evidence>
<comment type="cofactor">
    <cofactor evidence="19 22">
        <name>heme b</name>
        <dbReference type="ChEBI" id="CHEBI:60344"/>
    </cofactor>
    <text evidence="19 22">Binds 1 heme b (iron(II)-protoporphyrin IX) group per subunit.</text>
</comment>
<dbReference type="EC" id="1.11.1.7" evidence="5 22"/>
<dbReference type="GO" id="GO:0020037">
    <property type="term" value="F:heme binding"/>
    <property type="evidence" value="ECO:0007669"/>
    <property type="project" value="UniProtKB-UniRule"/>
</dbReference>
<feature type="binding site" evidence="19">
    <location>
        <position position="264"/>
    </location>
    <ligand>
        <name>Ca(2+)</name>
        <dbReference type="ChEBI" id="CHEBI:29108"/>
        <label>2</label>
    </ligand>
</feature>
<evidence type="ECO:0000256" key="15">
    <source>
        <dbReference type="ARBA" id="ARBA00023180"/>
    </source>
</evidence>
<comment type="similarity">
    <text evidence="4">Belongs to the peroxidase family. Ascorbate peroxidase subfamily.</text>
</comment>
<dbReference type="AlphaFoldDB" id="A0A9D5BL53"/>
<feature type="binding site" evidence="19">
    <location>
        <position position="83"/>
    </location>
    <ligand>
        <name>Ca(2+)</name>
        <dbReference type="ChEBI" id="CHEBI:29108"/>
        <label>1</label>
    </ligand>
</feature>